<evidence type="ECO:0008006" key="6">
    <source>
        <dbReference type="Google" id="ProtNLM"/>
    </source>
</evidence>
<evidence type="ECO:0000313" key="4">
    <source>
        <dbReference type="EMBL" id="KAG8385137.1"/>
    </source>
</evidence>
<name>A0AAV6XWX5_9LAMI</name>
<dbReference type="Pfam" id="PF03936">
    <property type="entry name" value="Terpene_synth_C"/>
    <property type="match status" value="1"/>
</dbReference>
<feature type="domain" description="Terpene synthase N-terminal" evidence="2">
    <location>
        <begin position="76"/>
        <end position="206"/>
    </location>
</feature>
<evidence type="ECO:0000313" key="5">
    <source>
        <dbReference type="Proteomes" id="UP000826271"/>
    </source>
</evidence>
<dbReference type="InterPro" id="IPR008930">
    <property type="entry name" value="Terpenoid_cyclase/PrenylTrfase"/>
</dbReference>
<feature type="domain" description="Terpene synthase metal-binding" evidence="3">
    <location>
        <begin position="249"/>
        <end position="380"/>
    </location>
</feature>
<dbReference type="SUPFAM" id="SSF48239">
    <property type="entry name" value="Terpenoid cyclases/Protein prenyltransferases"/>
    <property type="match status" value="2"/>
</dbReference>
<dbReference type="InterPro" id="IPR036965">
    <property type="entry name" value="Terpene_synth_N_sf"/>
</dbReference>
<dbReference type="InterPro" id="IPR050148">
    <property type="entry name" value="Terpene_synthase-like"/>
</dbReference>
<dbReference type="GO" id="GO:0000287">
    <property type="term" value="F:magnesium ion binding"/>
    <property type="evidence" value="ECO:0007669"/>
    <property type="project" value="InterPro"/>
</dbReference>
<dbReference type="PANTHER" id="PTHR31225:SF251">
    <property type="entry name" value="(-)-GERMACRENE D SYNTHASE-LIKE ISOFORM X2"/>
    <property type="match status" value="1"/>
</dbReference>
<reference evidence="4" key="1">
    <citation type="submission" date="2019-10" db="EMBL/GenBank/DDBJ databases">
        <authorList>
            <person name="Zhang R."/>
            <person name="Pan Y."/>
            <person name="Wang J."/>
            <person name="Ma R."/>
            <person name="Yu S."/>
        </authorList>
    </citation>
    <scope>NUCLEOTIDE SEQUENCE</scope>
    <source>
        <strain evidence="4">LA-IB0</strain>
        <tissue evidence="4">Leaf</tissue>
    </source>
</reference>
<dbReference type="GO" id="GO:0016114">
    <property type="term" value="P:terpenoid biosynthetic process"/>
    <property type="evidence" value="ECO:0007669"/>
    <property type="project" value="InterPro"/>
</dbReference>
<dbReference type="PANTHER" id="PTHR31225">
    <property type="entry name" value="OS04G0344100 PROTEIN-RELATED"/>
    <property type="match status" value="1"/>
</dbReference>
<protein>
    <recommendedName>
        <fullName evidence="6">Terpene synthase</fullName>
    </recommendedName>
</protein>
<evidence type="ECO:0000256" key="1">
    <source>
        <dbReference type="ARBA" id="ARBA00022723"/>
    </source>
</evidence>
<keyword evidence="5" id="KW-1185">Reference proteome</keyword>
<gene>
    <name evidence="4" type="ORF">BUALT_Bualt03G0010500</name>
</gene>
<accession>A0AAV6XWX5</accession>
<proteinExistence type="predicted"/>
<evidence type="ECO:0000259" key="3">
    <source>
        <dbReference type="Pfam" id="PF03936"/>
    </source>
</evidence>
<dbReference type="SUPFAM" id="SSF48576">
    <property type="entry name" value="Terpenoid synthases"/>
    <property type="match status" value="1"/>
</dbReference>
<dbReference type="Gene3D" id="1.10.600.10">
    <property type="entry name" value="Farnesyl Diphosphate Synthase"/>
    <property type="match status" value="2"/>
</dbReference>
<dbReference type="Pfam" id="PF01397">
    <property type="entry name" value="Terpene_synth"/>
    <property type="match status" value="1"/>
</dbReference>
<dbReference type="InterPro" id="IPR005630">
    <property type="entry name" value="Terpene_synthase_metal-bd"/>
</dbReference>
<keyword evidence="1" id="KW-0479">Metal-binding</keyword>
<dbReference type="GO" id="GO:0010333">
    <property type="term" value="F:terpene synthase activity"/>
    <property type="evidence" value="ECO:0007669"/>
    <property type="project" value="InterPro"/>
</dbReference>
<dbReference type="EMBL" id="WHWC01000003">
    <property type="protein sequence ID" value="KAG8385137.1"/>
    <property type="molecule type" value="Genomic_DNA"/>
</dbReference>
<organism evidence="4 5">
    <name type="scientific">Buddleja alternifolia</name>
    <dbReference type="NCBI Taxonomy" id="168488"/>
    <lineage>
        <taxon>Eukaryota</taxon>
        <taxon>Viridiplantae</taxon>
        <taxon>Streptophyta</taxon>
        <taxon>Embryophyta</taxon>
        <taxon>Tracheophyta</taxon>
        <taxon>Spermatophyta</taxon>
        <taxon>Magnoliopsida</taxon>
        <taxon>eudicotyledons</taxon>
        <taxon>Gunneridae</taxon>
        <taxon>Pentapetalae</taxon>
        <taxon>asterids</taxon>
        <taxon>lamiids</taxon>
        <taxon>Lamiales</taxon>
        <taxon>Scrophulariaceae</taxon>
        <taxon>Buddlejeae</taxon>
        <taxon>Buddleja</taxon>
    </lineage>
</organism>
<dbReference type="InterPro" id="IPR008949">
    <property type="entry name" value="Isoprenoid_synthase_dom_sf"/>
</dbReference>
<dbReference type="InterPro" id="IPR001906">
    <property type="entry name" value="Terpene_synth_N"/>
</dbReference>
<sequence>MKRELKETSNDYMQQLRMIDAIQRLGIEYHFEVEIDQALQNIFQKFHDYCKDNDDLYITALGFLLLRQHGYRVSCELKEEMKRELKETSNDYMQQLRMIDAIQRLGIEYHFEVEIDQTLQNIFQKFHDYCKDNDDLYIIALGFRLLRQHGYRVSCEIFEKYKDGKGEFKLVSNVVGVLEFHEATYLRVRGEDVLDHGFVFTKKGLPRVEARYYISIYEQLASHHQALLRLAKLDFNLLQSLHKRELSEMCRWSFSCLDQLPEYMKIFYKALLEFFEEIEEEIVEQGTSYGVNYGKEAVKNMCRAYCDEARWRELKYKPKTEEYMQLAMKSCGYTSLIIISFLGMADIPTKEAFDWVLSQPAMVTATLTICRLTDDIDGHEVIN</sequence>
<evidence type="ECO:0000259" key="2">
    <source>
        <dbReference type="Pfam" id="PF01397"/>
    </source>
</evidence>
<comment type="caution">
    <text evidence="4">The sequence shown here is derived from an EMBL/GenBank/DDBJ whole genome shotgun (WGS) entry which is preliminary data.</text>
</comment>
<dbReference type="AlphaFoldDB" id="A0AAV6XWX5"/>
<dbReference type="Gene3D" id="1.50.10.130">
    <property type="entry name" value="Terpene synthase, N-terminal domain"/>
    <property type="match status" value="3"/>
</dbReference>
<dbReference type="Proteomes" id="UP000826271">
    <property type="component" value="Unassembled WGS sequence"/>
</dbReference>